<dbReference type="PANTHER" id="PTHR10540:SF6">
    <property type="entry name" value="EUKARYOTIC TRANSLATION INITIATION FACTOR 3 SUBUNIT F"/>
    <property type="match status" value="1"/>
</dbReference>
<evidence type="ECO:0000256" key="2">
    <source>
        <dbReference type="ARBA" id="ARBA00022540"/>
    </source>
</evidence>
<name>A0AAV5GEX0_9BASI</name>
<dbReference type="GO" id="GO:0003743">
    <property type="term" value="F:translation initiation factor activity"/>
    <property type="evidence" value="ECO:0007669"/>
    <property type="project" value="UniProtKB-UniRule"/>
</dbReference>
<accession>A0AAV5GEX0</accession>
<dbReference type="PROSITE" id="PS50249">
    <property type="entry name" value="MPN"/>
    <property type="match status" value="1"/>
</dbReference>
<dbReference type="Pfam" id="PF01398">
    <property type="entry name" value="JAB"/>
    <property type="match status" value="1"/>
</dbReference>
<comment type="function">
    <text evidence="4">Component of the eukaryotic translation initiation factor 3 (eIF-3) complex, which is involved in protein synthesis of a specialized repertoire of mRNAs and, together with other initiation factors, stimulates binding of mRNA and methionyl-tRNAi to the 40S ribosome. The eIF-3 complex specifically targets and initiates translation of a subset of mRNAs involved in cell proliferation.</text>
</comment>
<evidence type="ECO:0000256" key="4">
    <source>
        <dbReference type="HAMAP-Rule" id="MF_03005"/>
    </source>
</evidence>
<evidence type="ECO:0000256" key="1">
    <source>
        <dbReference type="ARBA" id="ARBA00022490"/>
    </source>
</evidence>
<organism evidence="7 8">
    <name type="scientific">Rhodotorula paludigena</name>
    <dbReference type="NCBI Taxonomy" id="86838"/>
    <lineage>
        <taxon>Eukaryota</taxon>
        <taxon>Fungi</taxon>
        <taxon>Dikarya</taxon>
        <taxon>Basidiomycota</taxon>
        <taxon>Pucciniomycotina</taxon>
        <taxon>Microbotryomycetes</taxon>
        <taxon>Sporidiobolales</taxon>
        <taxon>Sporidiobolaceae</taxon>
        <taxon>Rhodotorula</taxon>
    </lineage>
</organism>
<comment type="similarity">
    <text evidence="4">Belongs to the eIF-3 subunit F family.</text>
</comment>
<dbReference type="AlphaFoldDB" id="A0AAV5GEX0"/>
<feature type="compositionally biased region" description="Low complexity" evidence="5">
    <location>
        <begin position="266"/>
        <end position="290"/>
    </location>
</feature>
<dbReference type="SMART" id="SM00232">
    <property type="entry name" value="JAB_MPN"/>
    <property type="match status" value="1"/>
</dbReference>
<comment type="subcellular location">
    <subcellularLocation>
        <location evidence="4">Cytoplasm</location>
    </subcellularLocation>
</comment>
<comment type="subunit">
    <text evidence="4">Component of the eukaryotic translation initiation factor 3 (eIF-3) complex.</text>
</comment>
<dbReference type="GO" id="GO:0031369">
    <property type="term" value="F:translation initiation factor binding"/>
    <property type="evidence" value="ECO:0007669"/>
    <property type="project" value="InterPro"/>
</dbReference>
<evidence type="ECO:0000256" key="3">
    <source>
        <dbReference type="ARBA" id="ARBA00022917"/>
    </source>
</evidence>
<dbReference type="GO" id="GO:0008237">
    <property type="term" value="F:metallopeptidase activity"/>
    <property type="evidence" value="ECO:0007669"/>
    <property type="project" value="InterPro"/>
</dbReference>
<dbReference type="EMBL" id="BQKY01000002">
    <property type="protein sequence ID" value="GJN88181.1"/>
    <property type="molecule type" value="Genomic_DNA"/>
</dbReference>
<comment type="caution">
    <text evidence="7">The sequence shown here is derived from an EMBL/GenBank/DDBJ whole genome shotgun (WGS) entry which is preliminary data.</text>
</comment>
<keyword evidence="3 4" id="KW-0648">Protein biosynthesis</keyword>
<dbReference type="HAMAP" id="MF_03005">
    <property type="entry name" value="eIF3f"/>
    <property type="match status" value="1"/>
</dbReference>
<keyword evidence="8" id="KW-1185">Reference proteome</keyword>
<dbReference type="GO" id="GO:0016282">
    <property type="term" value="C:eukaryotic 43S preinitiation complex"/>
    <property type="evidence" value="ECO:0007669"/>
    <property type="project" value="UniProtKB-UniRule"/>
</dbReference>
<dbReference type="Pfam" id="PF13012">
    <property type="entry name" value="MitMem_reg"/>
    <property type="match status" value="1"/>
</dbReference>
<dbReference type="InterPro" id="IPR027531">
    <property type="entry name" value="eIF3f"/>
</dbReference>
<dbReference type="GO" id="GO:0071541">
    <property type="term" value="C:eukaryotic translation initiation factor 3 complex, eIF3m"/>
    <property type="evidence" value="ECO:0007669"/>
    <property type="project" value="TreeGrafter"/>
</dbReference>
<protein>
    <recommendedName>
        <fullName evidence="4">Eukaryotic translation initiation factor 3 subunit F</fullName>
        <shortName evidence="4">eIF3f</shortName>
    </recommendedName>
</protein>
<gene>
    <name evidence="7" type="ORF">Rhopal_001146-T1</name>
</gene>
<keyword evidence="1 4" id="KW-0963">Cytoplasm</keyword>
<dbReference type="GO" id="GO:0033290">
    <property type="term" value="C:eukaryotic 48S preinitiation complex"/>
    <property type="evidence" value="ECO:0007669"/>
    <property type="project" value="UniProtKB-UniRule"/>
</dbReference>
<dbReference type="InterPro" id="IPR000555">
    <property type="entry name" value="JAMM/MPN+_dom"/>
</dbReference>
<evidence type="ECO:0000256" key="5">
    <source>
        <dbReference type="SAM" id="MobiDB-lite"/>
    </source>
</evidence>
<dbReference type="Proteomes" id="UP001342314">
    <property type="component" value="Unassembled WGS sequence"/>
</dbReference>
<feature type="domain" description="MPN" evidence="6">
    <location>
        <begin position="22"/>
        <end position="166"/>
    </location>
</feature>
<evidence type="ECO:0000313" key="8">
    <source>
        <dbReference type="Proteomes" id="UP001342314"/>
    </source>
</evidence>
<evidence type="ECO:0000259" key="6">
    <source>
        <dbReference type="PROSITE" id="PS50249"/>
    </source>
</evidence>
<sequence length="338" mass="36046">MAALTLNLPSTSLAATRPVSRVEAHPVVLAAILDAHLRRTDGQDRVFGTLLGVRREHDNTVEVRSAFAVPYEVRGVGQVTIDMDHHRALVELHNKVTPREAVVGWFATHRDLNSFSALIHNFYSQEASPFPAVHLTLDPASLAFAAFTAQALGARPVHAQESAGAHLAFVPVETGLVVHEHERPSLDLLSHNLAAFGSALPAPPTPATVQPDSPVPSPLATLAELLCSVALMLDEVLEYVRAVAAGERQGDEKVGRALLETVGSVPAPATKAPGAAAAAKGADEQQQQQQGEKKAVESAQKDFEEEFNAHLADVLMVSYLANVIKTQAELSSRLNLVV</sequence>
<feature type="compositionally biased region" description="Basic and acidic residues" evidence="5">
    <location>
        <begin position="291"/>
        <end position="300"/>
    </location>
</feature>
<reference evidence="7 8" key="1">
    <citation type="submission" date="2021-12" db="EMBL/GenBank/DDBJ databases">
        <title>High titer production of polyol ester of fatty acids by Rhodotorula paludigena BS15 towards product separation-free biomass refinery.</title>
        <authorList>
            <person name="Mano J."/>
            <person name="Ono H."/>
            <person name="Tanaka T."/>
            <person name="Naito K."/>
            <person name="Sushida H."/>
            <person name="Ike M."/>
            <person name="Tokuyasu K."/>
            <person name="Kitaoka M."/>
        </authorList>
    </citation>
    <scope>NUCLEOTIDE SEQUENCE [LARGE SCALE GENOMIC DNA]</scope>
    <source>
        <strain evidence="7 8">BS15</strain>
    </source>
</reference>
<dbReference type="Gene3D" id="3.40.140.10">
    <property type="entry name" value="Cytidine Deaminase, domain 2"/>
    <property type="match status" value="1"/>
</dbReference>
<dbReference type="GO" id="GO:0001732">
    <property type="term" value="P:formation of cytoplasmic translation initiation complex"/>
    <property type="evidence" value="ECO:0007669"/>
    <property type="project" value="UniProtKB-UniRule"/>
</dbReference>
<dbReference type="InterPro" id="IPR024969">
    <property type="entry name" value="EIF3F/CSN6-like_C"/>
</dbReference>
<keyword evidence="2 4" id="KW-0396">Initiation factor</keyword>
<dbReference type="InterPro" id="IPR037518">
    <property type="entry name" value="MPN"/>
</dbReference>
<proteinExistence type="inferred from homology"/>
<dbReference type="PANTHER" id="PTHR10540">
    <property type="entry name" value="EUKARYOTIC TRANSLATION INITIATION FACTOR 3 SUBUNIT F-RELATED"/>
    <property type="match status" value="1"/>
</dbReference>
<evidence type="ECO:0000313" key="7">
    <source>
        <dbReference type="EMBL" id="GJN88181.1"/>
    </source>
</evidence>
<feature type="region of interest" description="Disordered" evidence="5">
    <location>
        <begin position="265"/>
        <end position="300"/>
    </location>
</feature>